<accession>A0ABW0R0C3</accession>
<feature type="transmembrane region" description="Helical" evidence="1">
    <location>
        <begin position="127"/>
        <end position="145"/>
    </location>
</feature>
<keyword evidence="4" id="KW-1185">Reference proteome</keyword>
<evidence type="ECO:0000313" key="4">
    <source>
        <dbReference type="Proteomes" id="UP001596108"/>
    </source>
</evidence>
<keyword evidence="1" id="KW-0472">Membrane</keyword>
<keyword evidence="1" id="KW-0812">Transmembrane</keyword>
<name>A0ABW0R0C3_9BACL</name>
<keyword evidence="2" id="KW-0732">Signal</keyword>
<gene>
    <name evidence="3" type="ORF">ACFPQ4_10255</name>
</gene>
<organism evidence="3 4">
    <name type="scientific">Cohnella yongneupensis</name>
    <dbReference type="NCBI Taxonomy" id="425006"/>
    <lineage>
        <taxon>Bacteria</taxon>
        <taxon>Bacillati</taxon>
        <taxon>Bacillota</taxon>
        <taxon>Bacilli</taxon>
        <taxon>Bacillales</taxon>
        <taxon>Paenibacillaceae</taxon>
        <taxon>Cohnella</taxon>
    </lineage>
</organism>
<reference evidence="4" key="1">
    <citation type="journal article" date="2019" name="Int. J. Syst. Evol. Microbiol.">
        <title>The Global Catalogue of Microorganisms (GCM) 10K type strain sequencing project: providing services to taxonomists for standard genome sequencing and annotation.</title>
        <authorList>
            <consortium name="The Broad Institute Genomics Platform"/>
            <consortium name="The Broad Institute Genome Sequencing Center for Infectious Disease"/>
            <person name="Wu L."/>
            <person name="Ma J."/>
        </authorList>
    </citation>
    <scope>NUCLEOTIDE SEQUENCE [LARGE SCALE GENOMIC DNA]</scope>
    <source>
        <strain evidence="4">CGMCC 1.18578</strain>
    </source>
</reference>
<proteinExistence type="predicted"/>
<dbReference type="RefSeq" id="WP_378111747.1">
    <property type="nucleotide sequence ID" value="NZ_JBHSNC010000031.1"/>
</dbReference>
<dbReference type="Proteomes" id="UP001596108">
    <property type="component" value="Unassembled WGS sequence"/>
</dbReference>
<feature type="signal peptide" evidence="2">
    <location>
        <begin position="1"/>
        <end position="24"/>
    </location>
</feature>
<dbReference type="EMBL" id="JBHSNC010000031">
    <property type="protein sequence ID" value="MFC5529825.1"/>
    <property type="molecule type" value="Genomic_DNA"/>
</dbReference>
<keyword evidence="1" id="KW-1133">Transmembrane helix</keyword>
<protein>
    <submittedName>
        <fullName evidence="3">WGxxGxxG family protein</fullName>
    </submittedName>
</protein>
<feature type="chain" id="PRO_5047343207" evidence="2">
    <location>
        <begin position="25"/>
        <end position="153"/>
    </location>
</feature>
<comment type="caution">
    <text evidence="3">The sequence shown here is derived from an EMBL/GenBank/DDBJ whole genome shotgun (WGS) entry which is preliminary data.</text>
</comment>
<evidence type="ECO:0000256" key="1">
    <source>
        <dbReference type="SAM" id="Phobius"/>
    </source>
</evidence>
<evidence type="ECO:0000256" key="2">
    <source>
        <dbReference type="SAM" id="SignalP"/>
    </source>
</evidence>
<dbReference type="NCBIfam" id="NF041742">
    <property type="entry name" value="WGxxGxxG_fam"/>
    <property type="match status" value="1"/>
</dbReference>
<sequence length="153" mass="16301">MRKTILCGLWAAVVCLMFAVPVYAYSGTANGGNGGLGNGMGTGTHGTHDGISANRYDTRMYVQSTDGATRTKATPNYHVSVYGTGTGSQFLNVNANVPGTMVRHPGYHTQSYENGGYRALETTSSKGMGWGWLGLLGLIGLFGIFSRNPQRNR</sequence>
<evidence type="ECO:0000313" key="3">
    <source>
        <dbReference type="EMBL" id="MFC5529825.1"/>
    </source>
</evidence>